<dbReference type="Proteomes" id="UP000321393">
    <property type="component" value="Unassembled WGS sequence"/>
</dbReference>
<feature type="compositionally biased region" description="Low complexity" evidence="1">
    <location>
        <begin position="161"/>
        <end position="172"/>
    </location>
</feature>
<accession>A0A5A7U7I5</accession>
<dbReference type="InterPro" id="IPR036188">
    <property type="entry name" value="FAD/NAD-bd_sf"/>
</dbReference>
<dbReference type="EMBL" id="SSTD01013547">
    <property type="protein sequence ID" value="TYK06391.1"/>
    <property type="molecule type" value="Genomic_DNA"/>
</dbReference>
<reference evidence="4 5" key="1">
    <citation type="submission" date="2019-08" db="EMBL/GenBank/DDBJ databases">
        <title>Draft genome sequences of two oriental melons (Cucumis melo L. var makuwa).</title>
        <authorList>
            <person name="Kwon S.-Y."/>
        </authorList>
    </citation>
    <scope>NUCLEOTIDE SEQUENCE [LARGE SCALE GENOMIC DNA]</scope>
    <source>
        <strain evidence="5">cv. Chang Bougi</strain>
        <strain evidence="4">cv. SW 3</strain>
        <tissue evidence="2">Leaf</tissue>
    </source>
</reference>
<dbReference type="EMBL" id="SSTE01011930">
    <property type="protein sequence ID" value="KAA0050136.1"/>
    <property type="molecule type" value="Genomic_DNA"/>
</dbReference>
<dbReference type="Gene3D" id="3.50.50.60">
    <property type="entry name" value="FAD/NAD(P)-binding domain"/>
    <property type="match status" value="1"/>
</dbReference>
<evidence type="ECO:0000313" key="4">
    <source>
        <dbReference type="Proteomes" id="UP000321393"/>
    </source>
</evidence>
<name>A0A5A7U7I5_CUCMM</name>
<feature type="region of interest" description="Disordered" evidence="1">
    <location>
        <begin position="156"/>
        <end position="176"/>
    </location>
</feature>
<feature type="region of interest" description="Disordered" evidence="1">
    <location>
        <begin position="219"/>
        <end position="286"/>
    </location>
</feature>
<evidence type="ECO:0000313" key="3">
    <source>
        <dbReference type="EMBL" id="TYK06391.1"/>
    </source>
</evidence>
<dbReference type="AlphaFoldDB" id="A0A5A7U7I5"/>
<evidence type="ECO:0000313" key="5">
    <source>
        <dbReference type="Proteomes" id="UP000321947"/>
    </source>
</evidence>
<sequence>MATATRLSKLVITTVATAPGGSEQARYHYCSYRTRHSTAISLGVCLIRASPINSLDILIVDGGATSCGVALDVFIRGLHVDLVEHEDFSSVSVSLCSSSVGYVSLRSIRLHQSLFVFISWLPLICLSAIKASLCSLVSNPKPFQIWTVRSCPRTTEPIATQPSRRPQSSVSPADNLCGTEVDPRLSSRFLPPAAARKPAVASRSISHTVARRAPVVEAAKLSRAAPPQPELHTHTRPRLRCINPSDPHPPASSRTRAAFALLVESRKRPSRAAPRHLPSSRAAKPF</sequence>
<comment type="caution">
    <text evidence="2">The sequence shown here is derived from an EMBL/GenBank/DDBJ whole genome shotgun (WGS) entry which is preliminary data.</text>
</comment>
<gene>
    <name evidence="3" type="ORF">E5676_scaffold163G00880</name>
    <name evidence="2" type="ORF">E6C27_scaffold675G001630</name>
</gene>
<protein>
    <submittedName>
        <fullName evidence="2">Glycerol-3-phosphate dehydrogenase SDP6</fullName>
    </submittedName>
</protein>
<dbReference type="Proteomes" id="UP000321947">
    <property type="component" value="Unassembled WGS sequence"/>
</dbReference>
<proteinExistence type="predicted"/>
<dbReference type="STRING" id="1194695.A0A5A7U7I5"/>
<organism evidence="2 4">
    <name type="scientific">Cucumis melo var. makuwa</name>
    <name type="common">Oriental melon</name>
    <dbReference type="NCBI Taxonomy" id="1194695"/>
    <lineage>
        <taxon>Eukaryota</taxon>
        <taxon>Viridiplantae</taxon>
        <taxon>Streptophyta</taxon>
        <taxon>Embryophyta</taxon>
        <taxon>Tracheophyta</taxon>
        <taxon>Spermatophyta</taxon>
        <taxon>Magnoliopsida</taxon>
        <taxon>eudicotyledons</taxon>
        <taxon>Gunneridae</taxon>
        <taxon>Pentapetalae</taxon>
        <taxon>rosids</taxon>
        <taxon>fabids</taxon>
        <taxon>Cucurbitales</taxon>
        <taxon>Cucurbitaceae</taxon>
        <taxon>Benincaseae</taxon>
        <taxon>Cucumis</taxon>
    </lineage>
</organism>
<evidence type="ECO:0000313" key="2">
    <source>
        <dbReference type="EMBL" id="KAA0050136.1"/>
    </source>
</evidence>
<dbReference type="OrthoDB" id="264015at2759"/>
<evidence type="ECO:0000256" key="1">
    <source>
        <dbReference type="SAM" id="MobiDB-lite"/>
    </source>
</evidence>